<reference evidence="6 8" key="2">
    <citation type="journal article" date="2017" name="Front. Plant Sci.">
        <title>Gene Classification and Mining of Molecular Markers Useful in Red Clover (Trifolium pratense) Breeding.</title>
        <authorList>
            <person name="Istvanek J."/>
            <person name="Dluhosova J."/>
            <person name="Dluhos P."/>
            <person name="Patkova L."/>
            <person name="Nedelnik J."/>
            <person name="Repkova J."/>
        </authorList>
    </citation>
    <scope>NUCLEOTIDE SEQUENCE [LARGE SCALE GENOMIC DNA]</scope>
    <source>
        <strain evidence="8">cv. Tatra</strain>
        <tissue evidence="6">Young leaves</tissue>
    </source>
</reference>
<dbReference type="FunFam" id="1.25.40.10:FF:000442">
    <property type="entry name" value="Pentatricopeptide repeat-containing protein At3g49710"/>
    <property type="match status" value="1"/>
</dbReference>
<feature type="repeat" description="PPR" evidence="3">
    <location>
        <begin position="576"/>
        <end position="610"/>
    </location>
</feature>
<dbReference type="InterPro" id="IPR002885">
    <property type="entry name" value="PPR_rpt"/>
</dbReference>
<protein>
    <submittedName>
        <fullName evidence="6">Pentatricopeptide repeat-containing protein at2g22070-like protein</fullName>
    </submittedName>
</protein>
<comment type="similarity">
    <text evidence="1">Belongs to the PPR family. PCMP-H subfamily.</text>
</comment>
<evidence type="ECO:0000256" key="1">
    <source>
        <dbReference type="ARBA" id="ARBA00006643"/>
    </source>
</evidence>
<comment type="caution">
    <text evidence="6">The sequence shown here is derived from an EMBL/GenBank/DDBJ whole genome shotgun (WGS) entry which is preliminary data.</text>
</comment>
<evidence type="ECO:0000313" key="6">
    <source>
        <dbReference type="EMBL" id="PNX94434.1"/>
    </source>
</evidence>
<keyword evidence="2" id="KW-0677">Repeat</keyword>
<dbReference type="GO" id="GO:0009451">
    <property type="term" value="P:RNA modification"/>
    <property type="evidence" value="ECO:0007669"/>
    <property type="project" value="InterPro"/>
</dbReference>
<dbReference type="InterPro" id="IPR046848">
    <property type="entry name" value="E_motif"/>
</dbReference>
<feature type="repeat" description="PPR" evidence="3">
    <location>
        <begin position="73"/>
        <end position="103"/>
    </location>
</feature>
<dbReference type="Pfam" id="PF14432">
    <property type="entry name" value="DYW_deaminase"/>
    <property type="match status" value="1"/>
</dbReference>
<dbReference type="InterPro" id="IPR032867">
    <property type="entry name" value="DYW_dom"/>
</dbReference>
<feature type="repeat" description="PPR" evidence="3">
    <location>
        <begin position="242"/>
        <end position="276"/>
    </location>
</feature>
<evidence type="ECO:0000256" key="2">
    <source>
        <dbReference type="ARBA" id="ARBA00022737"/>
    </source>
</evidence>
<dbReference type="FunFam" id="1.25.40.10:FF:000366">
    <property type="entry name" value="Pentatricopeptide (PPR) repeat-containing protein"/>
    <property type="match status" value="1"/>
</dbReference>
<dbReference type="FunFam" id="1.25.40.10:FF:001063">
    <property type="entry name" value="Pentatricopeptide repeat-containing protein isoform A"/>
    <property type="match status" value="1"/>
</dbReference>
<dbReference type="EMBL" id="ASHM01027113">
    <property type="protein sequence ID" value="PNX74161.1"/>
    <property type="molecule type" value="Genomic_DNA"/>
</dbReference>
<feature type="repeat" description="PPR" evidence="3">
    <location>
        <begin position="106"/>
        <end position="136"/>
    </location>
</feature>
<dbReference type="InterPro" id="IPR046960">
    <property type="entry name" value="PPR_At4g14850-like_plant"/>
</dbReference>
<dbReference type="STRING" id="57577.A0A2K3MUM6"/>
<dbReference type="FunFam" id="1.25.40.10:FF:000780">
    <property type="entry name" value="Pentatricopeptide repeat-containing protein isoform A"/>
    <property type="match status" value="1"/>
</dbReference>
<evidence type="ECO:0000256" key="3">
    <source>
        <dbReference type="PROSITE-ProRule" id="PRU00708"/>
    </source>
</evidence>
<organism evidence="6 8">
    <name type="scientific">Trifolium pratense</name>
    <name type="common">Red clover</name>
    <dbReference type="NCBI Taxonomy" id="57577"/>
    <lineage>
        <taxon>Eukaryota</taxon>
        <taxon>Viridiplantae</taxon>
        <taxon>Streptophyta</taxon>
        <taxon>Embryophyta</taxon>
        <taxon>Tracheophyta</taxon>
        <taxon>Spermatophyta</taxon>
        <taxon>Magnoliopsida</taxon>
        <taxon>eudicotyledons</taxon>
        <taxon>Gunneridae</taxon>
        <taxon>Pentapetalae</taxon>
        <taxon>rosids</taxon>
        <taxon>fabids</taxon>
        <taxon>Fabales</taxon>
        <taxon>Fabaceae</taxon>
        <taxon>Papilionoideae</taxon>
        <taxon>50 kb inversion clade</taxon>
        <taxon>NPAAA clade</taxon>
        <taxon>Hologalegina</taxon>
        <taxon>IRL clade</taxon>
        <taxon>Trifolieae</taxon>
        <taxon>Trifolium</taxon>
    </lineage>
</organism>
<evidence type="ECO:0000259" key="4">
    <source>
        <dbReference type="Pfam" id="PF14432"/>
    </source>
</evidence>
<feature type="repeat" description="PPR" evidence="3">
    <location>
        <begin position="475"/>
        <end position="509"/>
    </location>
</feature>
<dbReference type="AlphaFoldDB" id="A0A2K3MUM6"/>
<dbReference type="GO" id="GO:0008270">
    <property type="term" value="F:zinc ion binding"/>
    <property type="evidence" value="ECO:0007669"/>
    <property type="project" value="InterPro"/>
</dbReference>
<dbReference type="PANTHER" id="PTHR47926:SF370">
    <property type="entry name" value="DYW DOMAIN-CONTAINING PROTEIN"/>
    <property type="match status" value="1"/>
</dbReference>
<dbReference type="Pfam" id="PF01535">
    <property type="entry name" value="PPR"/>
    <property type="match status" value="10"/>
</dbReference>
<feature type="domain" description="DYW" evidence="4">
    <location>
        <begin position="806"/>
        <end position="875"/>
    </location>
</feature>
<dbReference type="FunFam" id="1.25.40.10:FF:000031">
    <property type="entry name" value="Pentatricopeptide repeat-containing protein mitochondrial"/>
    <property type="match status" value="1"/>
</dbReference>
<dbReference type="Proteomes" id="UP000236291">
    <property type="component" value="Unassembled WGS sequence"/>
</dbReference>
<dbReference type="EMBL" id="ASHM01012482">
    <property type="protein sequence ID" value="PNX94434.1"/>
    <property type="molecule type" value="Genomic_DNA"/>
</dbReference>
<sequence length="875" mass="98523">MSYMQISQKLYDAFKHCSFSHKSPHIARKLHAQLILSGLDTSLFLLNNLLHMYSKCGLIHDALQVFQETHHCNIFTWNTMINAMVNSGRMNEAEKLFDEMPVRVKDSVTWTTMISGYIQNGFHARSIETFSLMLRESNNRGRNYGPFSFTSVMKACGLLGDTQLALQLHDLVVKFGFGMETSIQNSLVDMYVKCGDIDLAEAVFFDIEIPSLFCWNSMISGYSQTYGPYKALQIFNQMPEHDEVSWNTLISIFSQHGFGVQCLAMFVEMCNQGFIPNFMTYGSVLSACASISDLKWGAHLHARIFRMEHSLDLVLGNGLIDMYAKCGCLGLAKRVFNSLKERDHVSWNSLINGVAHFGHDEDALILFNQMRLSSAVLDEFILPTVLGVCSGQNFAATGELLHGYTIKSGMHSSAPVGNAIITMYAKCGDTEKADHVFRLMPLRNTISWTAMISAFSLSGDINKAREYFDMMPERNIVTWNSMLRTYVQNGFSEEGLKLYLSMRSIGVQPDWITFTTSIRACADLAIVKLGMQVVANAIKFGFGSNVSVANSIITMYSRCGLIKEAKNTFDSIDDKDLISWNAMLAAFAQNGLGRKVIETFENMLTTKCKPDHISYVSVLSGCSHMGLVDEGKHYFDSMTRVFGISPTNEHFSCMVDLLGRAGLLEEAKSLIEGMPFKTNATVWSALLGACRIHHDLRLAETVAKKLMEFDVEDSGGYVLLANIYGESGELENVADMRKLMKAKGIRKSPGCSWIEVDNRVHVFTVDETSHPQIKEVYIKLEEMMKKIEGTGKYISVDSSVHRTAKYHSEKLAFAFGLLNLPSWMPIRVMKNLRVCDDCHLVIKLLSLVTSRELIMRDRYRFHHFKDGFCSCKDYW</sequence>
<gene>
    <name evidence="6" type="ORF">L195_g017610</name>
    <name evidence="7" type="ORF">L195_g022245</name>
    <name evidence="5" type="ORF">L195_g030076</name>
</gene>
<feature type="repeat" description="PPR" evidence="3">
    <location>
        <begin position="444"/>
        <end position="474"/>
    </location>
</feature>
<evidence type="ECO:0000313" key="5">
    <source>
        <dbReference type="EMBL" id="PNX74161.1"/>
    </source>
</evidence>
<dbReference type="Pfam" id="PF20431">
    <property type="entry name" value="E_motif"/>
    <property type="match status" value="1"/>
</dbReference>
<dbReference type="InterPro" id="IPR011990">
    <property type="entry name" value="TPR-like_helical_dom_sf"/>
</dbReference>
<dbReference type="Pfam" id="PF13041">
    <property type="entry name" value="PPR_2"/>
    <property type="match status" value="4"/>
</dbReference>
<dbReference type="PANTHER" id="PTHR47926">
    <property type="entry name" value="PENTATRICOPEPTIDE REPEAT-CONTAINING PROTEIN"/>
    <property type="match status" value="1"/>
</dbReference>
<dbReference type="EMBL" id="ASHM01017267">
    <property type="protein sequence ID" value="PNX98986.1"/>
    <property type="molecule type" value="Genomic_DNA"/>
</dbReference>
<evidence type="ECO:0000313" key="8">
    <source>
        <dbReference type="Proteomes" id="UP000236291"/>
    </source>
</evidence>
<dbReference type="Gene3D" id="1.25.40.10">
    <property type="entry name" value="Tetratricopeptide repeat domain"/>
    <property type="match status" value="7"/>
</dbReference>
<name>A0A2K3MUM6_TRIPR</name>
<accession>A0A2K3MUM6</accession>
<feature type="repeat" description="PPR" evidence="3">
    <location>
        <begin position="343"/>
        <end position="377"/>
    </location>
</feature>
<dbReference type="NCBIfam" id="TIGR00756">
    <property type="entry name" value="PPR"/>
    <property type="match status" value="8"/>
</dbReference>
<dbReference type="PROSITE" id="PS51375">
    <property type="entry name" value="PPR"/>
    <property type="match status" value="7"/>
</dbReference>
<proteinExistence type="inferred from homology"/>
<evidence type="ECO:0000313" key="7">
    <source>
        <dbReference type="EMBL" id="PNX98986.1"/>
    </source>
</evidence>
<reference evidence="6 8" key="1">
    <citation type="journal article" date="2014" name="Am. J. Bot.">
        <title>Genome assembly and annotation for red clover (Trifolium pratense; Fabaceae).</title>
        <authorList>
            <person name="Istvanek J."/>
            <person name="Jaros M."/>
            <person name="Krenek A."/>
            <person name="Repkova J."/>
        </authorList>
    </citation>
    <scope>NUCLEOTIDE SEQUENCE [LARGE SCALE GENOMIC DNA]</scope>
    <source>
        <strain evidence="8">cv. Tatra</strain>
        <tissue evidence="6">Young leaves</tissue>
    </source>
</reference>
<dbReference type="GO" id="GO:0003723">
    <property type="term" value="F:RNA binding"/>
    <property type="evidence" value="ECO:0007669"/>
    <property type="project" value="InterPro"/>
</dbReference>